<accession>U2Q639</accession>
<feature type="domain" description="Restriction endonuclease type IV Mrr" evidence="1">
    <location>
        <begin position="19"/>
        <end position="99"/>
    </location>
</feature>
<sequence length="329" mass="38289">MILDFKEIPEAHIPNGKQDTFEMFARDFFETFGFIIEEGPDRGADGGRDLIIKEKRLGILGETEIKWLVSCKHKAHSGKSVLSTDEQNIKNRLDRHKANGFIGFYSTLPNSSLYTDIKEILKGSGYEYKIFDSEAIEKKLIEHKKEMLIKRYFPKSFNKIQSETFKPSNIFDEYLPLNCEYCGKDLLAKEMENYNIICFVVKSNNSNYVEDIYWTCKGNCDKNIRDKFEESGYTTSWKDISDISFSTGFMKWIMALLNNINYSGMKFSDKAFEKLKKFILAISQIVTKDTDEENKNKLRQSIDLFFKKARSKFQNVMEDVDGNLIEIIE</sequence>
<dbReference type="PATRIC" id="fig|888055.3.peg.1068"/>
<name>U2Q639_LEPWF</name>
<dbReference type="Gene3D" id="3.40.1350.10">
    <property type="match status" value="1"/>
</dbReference>
<reference evidence="2 3" key="1">
    <citation type="submission" date="2013-06" db="EMBL/GenBank/DDBJ databases">
        <authorList>
            <person name="Weinstock G."/>
            <person name="Sodergren E."/>
            <person name="Lobos E.A."/>
            <person name="Fulton L."/>
            <person name="Fulton R."/>
            <person name="Courtney L."/>
            <person name="Fronick C."/>
            <person name="O'Laughlin M."/>
            <person name="Godfrey J."/>
            <person name="Wilson R.M."/>
            <person name="Miner T."/>
            <person name="Farmer C."/>
            <person name="Delehaunty K."/>
            <person name="Cordes M."/>
            <person name="Minx P."/>
            <person name="Tomlinson C."/>
            <person name="Chen J."/>
            <person name="Wollam A."/>
            <person name="Pepin K.H."/>
            <person name="Bhonagiri V."/>
            <person name="Zhang X."/>
            <person name="Warren W."/>
            <person name="Mitreva M."/>
            <person name="Mardis E.R."/>
            <person name="Wilson R.K."/>
        </authorList>
    </citation>
    <scope>NUCLEOTIDE SEQUENCE [LARGE SCALE GENOMIC DNA]</scope>
    <source>
        <strain evidence="2 3">F0279</strain>
    </source>
</reference>
<dbReference type="Pfam" id="PF04471">
    <property type="entry name" value="Mrr_cat"/>
    <property type="match status" value="1"/>
</dbReference>
<dbReference type="RefSeq" id="WP_021745438.1">
    <property type="nucleotide sequence ID" value="NZ_KI271366.1"/>
</dbReference>
<dbReference type="InterPro" id="IPR007560">
    <property type="entry name" value="Restrct_endonuc_IV_Mrr"/>
</dbReference>
<dbReference type="eggNOG" id="COG1787">
    <property type="taxonomic scope" value="Bacteria"/>
</dbReference>
<dbReference type="Proteomes" id="UP000016626">
    <property type="component" value="Unassembled WGS sequence"/>
</dbReference>
<dbReference type="EMBL" id="AWVM01000061">
    <property type="protein sequence ID" value="ERK51484.1"/>
    <property type="molecule type" value="Genomic_DNA"/>
</dbReference>
<protein>
    <recommendedName>
        <fullName evidence="1">Restriction endonuclease type IV Mrr domain-containing protein</fullName>
    </recommendedName>
</protein>
<dbReference type="AlphaFoldDB" id="U2Q639"/>
<dbReference type="GO" id="GO:0003677">
    <property type="term" value="F:DNA binding"/>
    <property type="evidence" value="ECO:0007669"/>
    <property type="project" value="InterPro"/>
</dbReference>
<dbReference type="GO" id="GO:0004519">
    <property type="term" value="F:endonuclease activity"/>
    <property type="evidence" value="ECO:0007669"/>
    <property type="project" value="InterPro"/>
</dbReference>
<evidence type="ECO:0000313" key="3">
    <source>
        <dbReference type="Proteomes" id="UP000016626"/>
    </source>
</evidence>
<dbReference type="InterPro" id="IPR011856">
    <property type="entry name" value="tRNA_endonuc-like_dom_sf"/>
</dbReference>
<evidence type="ECO:0000313" key="2">
    <source>
        <dbReference type="EMBL" id="ERK51484.1"/>
    </source>
</evidence>
<evidence type="ECO:0000259" key="1">
    <source>
        <dbReference type="Pfam" id="PF04471"/>
    </source>
</evidence>
<gene>
    <name evidence="2" type="ORF">HMPREF9015_01113</name>
</gene>
<organism evidence="2 3">
    <name type="scientific">Leptotrichia wadei (strain F0279)</name>
    <dbReference type="NCBI Taxonomy" id="888055"/>
    <lineage>
        <taxon>Bacteria</taxon>
        <taxon>Fusobacteriati</taxon>
        <taxon>Fusobacteriota</taxon>
        <taxon>Fusobacteriia</taxon>
        <taxon>Fusobacteriales</taxon>
        <taxon>Leptotrichiaceae</taxon>
        <taxon>Leptotrichia</taxon>
    </lineage>
</organism>
<proteinExistence type="predicted"/>
<comment type="caution">
    <text evidence="2">The sequence shown here is derived from an EMBL/GenBank/DDBJ whole genome shotgun (WGS) entry which is preliminary data.</text>
</comment>
<dbReference type="HOGENOM" id="CLU_917403_0_0_0"/>
<dbReference type="GO" id="GO:0009307">
    <property type="term" value="P:DNA restriction-modification system"/>
    <property type="evidence" value="ECO:0007669"/>
    <property type="project" value="InterPro"/>
</dbReference>